<sequence>MDTPLDEDVIPALESVPEDDNFTCDIEGDEDEVENSCLGGFSSRRTFHSSVGYHENDTTWRSDFVGLVSAVSQVYRRGIYLEMLNLDDYEWQRLGEGTSFRVSSSEVKLEAFSTRNHRRKEMTSNKLVLKRNDYPGKMSPSQILTFVKELRVLDHLHDHPFIVNLHGIGWFNEYYNLERSHKPGILLEEAFSTLDHLLGPDVALAHGETLEIFAQITSGLTALHQSGVVHGDIKPGNILLFETTKFRDGVQILAYNAKLSDFGFAVFQDEGRYYLPPGTEGYAAPETRTSASSGVGSPTFNDILLTDAWSLGMLFAVLLWGSRDLLDGWASPDHVGSELDRTISKVNSKLESSFENASHVNVLKDLLKYTLQETPSNRRLDLVEQVLFQFRGDVNNYGYNLKPPEALRVNPESDLYISYEDLKGMNGPFKDALVASLDRIIRTDDPRSPKALWELGVIFTSHFAGPDSSIEEGLQFIQNSAEAGDPRAKALCHRLHEAFGSQRLGKMTERQHIQWLEEAAQVGHQSALEDLRRLSPSSAIKAQALHAARFYEPLDDDDVSAITATKVISTRGDLALHRAAATGRIDQIEALLQVSDIEVNARNMEGDTPLIAACRFGQLKAVLLLLDYGADASIRNSFGENALHYAWCFNTTQSEIVVRRLISSGAQVSDTSNRKIVREDLDLLPILPGTALERAAGRARLDLVLLFLEHDNLLAPSNGALARRMLLWSLRLHDTDLQEYLVDSCLLDPATYDPNLAPMSKTTWLHRGEQRSLLDAACIGWVSNGGAGCNVPTRFWFACRHGKAWKPVVYSSIVRLMGFLGGSLPDVEKYVNMSIKWAFRSSLYDAFTALLRFKFESTPGRTARMYEFEALTWKSENNFSVMRPQEVYLIDQILYSAEDGGTLAAQAFERGDRTMFQLLTRHYKANAALPMPERKRAPEHSYISAHPSILKGQINLYSALTYTHHLDLWFAEELRRQGIPISCPWDESPFQEMAATDLLKTYRHVPPLLHALGTGSWEYVSWLLNFGASVEEMIDSDRNEILDAVMASRSRAIISFFFRGCYNYEAGAALLPPRYREAGGYHVLNLYFKTRYLKHSFKSLGPSESSAQKSREIELFDGFGGEAAQGTNPDIDCYHYLVECYPEAENPGRPSILGVASRQHLSLSDQAKELGSRTVHDLKALIRARGLSSSEYPTQRVLQYIIGSPADSLNSESIAEVLQEIPGLNLRHFAPSILWPSSIIAWLWPTGSVLGSLILWYLISGPPNKWDPDTWIFAFLAKLCSGVLVVSTLFGSLLFVVGVIALSGNDLVNLWPVARPWSWASILVLGNILLPVVASLLLTLNAVIMAIRVKVQTGALLIPFIF</sequence>
<keyword evidence="2" id="KW-1185">Reference proteome</keyword>
<evidence type="ECO:0000313" key="2">
    <source>
        <dbReference type="Proteomes" id="UP001497680"/>
    </source>
</evidence>
<name>A0ACC0D5F9_9PEZI</name>
<protein>
    <submittedName>
        <fullName evidence="1">Uncharacterized protein</fullName>
    </submittedName>
</protein>
<reference evidence="1 2" key="1">
    <citation type="journal article" date="2022" name="New Phytol.">
        <title>Ecological generalism drives hyperdiversity of secondary metabolite gene clusters in xylarialean endophytes.</title>
        <authorList>
            <person name="Franco M.E.E."/>
            <person name="Wisecaver J.H."/>
            <person name="Arnold A.E."/>
            <person name="Ju Y.M."/>
            <person name="Slot J.C."/>
            <person name="Ahrendt S."/>
            <person name="Moore L.P."/>
            <person name="Eastman K.E."/>
            <person name="Scott K."/>
            <person name="Konkel Z."/>
            <person name="Mondo S.J."/>
            <person name="Kuo A."/>
            <person name="Hayes R.D."/>
            <person name="Haridas S."/>
            <person name="Andreopoulos B."/>
            <person name="Riley R."/>
            <person name="LaButti K."/>
            <person name="Pangilinan J."/>
            <person name="Lipzen A."/>
            <person name="Amirebrahimi M."/>
            <person name="Yan J."/>
            <person name="Adam C."/>
            <person name="Keymanesh K."/>
            <person name="Ng V."/>
            <person name="Louie K."/>
            <person name="Northen T."/>
            <person name="Drula E."/>
            <person name="Henrissat B."/>
            <person name="Hsieh H.M."/>
            <person name="Youens-Clark K."/>
            <person name="Lutzoni F."/>
            <person name="Miadlikowska J."/>
            <person name="Eastwood D.C."/>
            <person name="Hamelin R.C."/>
            <person name="Grigoriev I.V."/>
            <person name="U'Ren J.M."/>
        </authorList>
    </citation>
    <scope>NUCLEOTIDE SEQUENCE [LARGE SCALE GENOMIC DNA]</scope>
    <source>
        <strain evidence="1 2">ER1909</strain>
    </source>
</reference>
<dbReference type="Proteomes" id="UP001497680">
    <property type="component" value="Unassembled WGS sequence"/>
</dbReference>
<comment type="caution">
    <text evidence="1">The sequence shown here is derived from an EMBL/GenBank/DDBJ whole genome shotgun (WGS) entry which is preliminary data.</text>
</comment>
<dbReference type="EMBL" id="MU394305">
    <property type="protein sequence ID" value="KAI6087839.1"/>
    <property type="molecule type" value="Genomic_DNA"/>
</dbReference>
<evidence type="ECO:0000313" key="1">
    <source>
        <dbReference type="EMBL" id="KAI6087839.1"/>
    </source>
</evidence>
<gene>
    <name evidence="1" type="ORF">F4821DRAFT_258587</name>
</gene>
<organism evidence="1 2">
    <name type="scientific">Hypoxylon rubiginosum</name>
    <dbReference type="NCBI Taxonomy" id="110542"/>
    <lineage>
        <taxon>Eukaryota</taxon>
        <taxon>Fungi</taxon>
        <taxon>Dikarya</taxon>
        <taxon>Ascomycota</taxon>
        <taxon>Pezizomycotina</taxon>
        <taxon>Sordariomycetes</taxon>
        <taxon>Xylariomycetidae</taxon>
        <taxon>Xylariales</taxon>
        <taxon>Hypoxylaceae</taxon>
        <taxon>Hypoxylon</taxon>
    </lineage>
</organism>
<accession>A0ACC0D5F9</accession>
<proteinExistence type="predicted"/>